<dbReference type="GO" id="GO:0004803">
    <property type="term" value="F:transposase activity"/>
    <property type="evidence" value="ECO:0007669"/>
    <property type="project" value="InterPro"/>
</dbReference>
<dbReference type="AlphaFoldDB" id="A0A5B8R3Y0"/>
<dbReference type="InterPro" id="IPR048020">
    <property type="entry name" value="Transpos_IS3"/>
</dbReference>
<gene>
    <name evidence="4" type="ORF">D0436_23330</name>
</gene>
<dbReference type="GO" id="GO:0006313">
    <property type="term" value="P:DNA transposition"/>
    <property type="evidence" value="ECO:0007669"/>
    <property type="project" value="InterPro"/>
</dbReference>
<evidence type="ECO:0000256" key="2">
    <source>
        <dbReference type="SAM" id="Coils"/>
    </source>
</evidence>
<dbReference type="InterPro" id="IPR002514">
    <property type="entry name" value="Transposase_8"/>
</dbReference>
<dbReference type="Pfam" id="PF00665">
    <property type="entry name" value="rve"/>
    <property type="match status" value="1"/>
</dbReference>
<name>A0A5B8R3Y0_9GAMM</name>
<evidence type="ECO:0000256" key="1">
    <source>
        <dbReference type="ARBA" id="ARBA00009964"/>
    </source>
</evidence>
<sequence>MARYSPERKEAILKKLLPPHNLTVAEVAREEGIAVQTLYHWRDIARKEGRPVPGKTLTADDWSAEAKLAVIIETAPLSEAEISQYCREKGLYREQVQQWKLECLSGFQTSEVQTKTIKQQAKADKAEIKSLQRELRYKEKALAEAAALLVLRKKPQCALGGRQRGELTPLPERIALIALIQEAYTNGARLYKACAETGLSKRTYRRWYREGQVQADLRPTAARPEPANKLEEHERQQILSVCNQAEYASLPPSQIVPTLLDNGIYIASESSFYRVLNAHGQLNHRGRTQAAVNRSKPLSYRADGPNQVWSWDITYLASTVKGQFYYLYMFEDIYSRKIVGYEVHEQECGEYAAALIQRCMLREQCFNTPLVLHSDNGAPMKSLTMKAKLEELGITASLSRPRVSNDNPFSESLFKTLKYRPQWPASGFSSLATAREWVEKFVTWYNDEHKHSQLNFVSPGQRHAQLDNAILAKRKEVLEAAKARRPTRWSKDVRNCEAVGPVTLNPDKAPIEGVINAA</sequence>
<dbReference type="InterPro" id="IPR050900">
    <property type="entry name" value="Transposase_IS3/IS150/IS904"/>
</dbReference>
<protein>
    <submittedName>
        <fullName evidence="4">IS3 family transposase</fullName>
    </submittedName>
</protein>
<feature type="coiled-coil region" evidence="2">
    <location>
        <begin position="114"/>
        <end position="148"/>
    </location>
</feature>
<comment type="similarity">
    <text evidence="1">Belongs to the transposase 8 family.</text>
</comment>
<keyword evidence="2" id="KW-0175">Coiled coil</keyword>
<dbReference type="GO" id="GO:0015074">
    <property type="term" value="P:DNA integration"/>
    <property type="evidence" value="ECO:0007669"/>
    <property type="project" value="InterPro"/>
</dbReference>
<dbReference type="NCBIfam" id="NF033516">
    <property type="entry name" value="transpos_IS3"/>
    <property type="match status" value="1"/>
</dbReference>
<dbReference type="KEGG" id="sdeo:D0436_23330"/>
<dbReference type="InterPro" id="IPR001584">
    <property type="entry name" value="Integrase_cat-core"/>
</dbReference>
<dbReference type="Gene3D" id="3.30.420.10">
    <property type="entry name" value="Ribonuclease H-like superfamily/Ribonuclease H"/>
    <property type="match status" value="1"/>
</dbReference>
<dbReference type="SUPFAM" id="SSF46689">
    <property type="entry name" value="Homeodomain-like"/>
    <property type="match status" value="1"/>
</dbReference>
<dbReference type="PROSITE" id="PS50994">
    <property type="entry name" value="INTEGRASE"/>
    <property type="match status" value="1"/>
</dbReference>
<evidence type="ECO:0000313" key="5">
    <source>
        <dbReference type="Proteomes" id="UP000321124"/>
    </source>
</evidence>
<dbReference type="SUPFAM" id="SSF53098">
    <property type="entry name" value="Ribonuclease H-like"/>
    <property type="match status" value="1"/>
</dbReference>
<dbReference type="GO" id="GO:0003677">
    <property type="term" value="F:DNA binding"/>
    <property type="evidence" value="ECO:0007669"/>
    <property type="project" value="InterPro"/>
</dbReference>
<dbReference type="RefSeq" id="WP_088213182.1">
    <property type="nucleotide sequence ID" value="NZ_CP031775.2"/>
</dbReference>
<organism evidence="4 5">
    <name type="scientific">Shewanella decolorationis</name>
    <dbReference type="NCBI Taxonomy" id="256839"/>
    <lineage>
        <taxon>Bacteria</taxon>
        <taxon>Pseudomonadati</taxon>
        <taxon>Pseudomonadota</taxon>
        <taxon>Gammaproteobacteria</taxon>
        <taxon>Alteromonadales</taxon>
        <taxon>Shewanellaceae</taxon>
        <taxon>Shewanella</taxon>
    </lineage>
</organism>
<reference evidence="4 5" key="1">
    <citation type="journal article" date="2019" name="Ecotoxicol. Environ. Saf.">
        <title>Microbial characterization of heavy metal resistant bacterial strains isolated from an electroplating wastewater treatment plant.</title>
        <authorList>
            <person name="Cai X."/>
            <person name="Zheng X."/>
            <person name="Zhang D."/>
            <person name="Iqbal W."/>
            <person name="Liu C."/>
            <person name="Yang B."/>
            <person name="Zhao X."/>
            <person name="Lu X."/>
            <person name="Mao Y."/>
        </authorList>
    </citation>
    <scope>NUCLEOTIDE SEQUENCE [LARGE SCALE GENOMIC DNA]</scope>
    <source>
        <strain evidence="4 5">Ni1-3</strain>
    </source>
</reference>
<evidence type="ECO:0000259" key="3">
    <source>
        <dbReference type="PROSITE" id="PS50994"/>
    </source>
</evidence>
<dbReference type="InterPro" id="IPR012337">
    <property type="entry name" value="RNaseH-like_sf"/>
</dbReference>
<dbReference type="InterPro" id="IPR009057">
    <property type="entry name" value="Homeodomain-like_sf"/>
</dbReference>
<dbReference type="InterPro" id="IPR036397">
    <property type="entry name" value="RNaseH_sf"/>
</dbReference>
<evidence type="ECO:0000313" key="4">
    <source>
        <dbReference type="EMBL" id="QDZ93122.1"/>
    </source>
</evidence>
<dbReference type="PANTHER" id="PTHR46889">
    <property type="entry name" value="TRANSPOSASE INSF FOR INSERTION SEQUENCE IS3B-RELATED"/>
    <property type="match status" value="1"/>
</dbReference>
<proteinExistence type="inferred from homology"/>
<dbReference type="Proteomes" id="UP000321124">
    <property type="component" value="Chromosome"/>
</dbReference>
<dbReference type="Pfam" id="PF01527">
    <property type="entry name" value="HTH_Tnp_1"/>
    <property type="match status" value="1"/>
</dbReference>
<feature type="domain" description="Integrase catalytic" evidence="3">
    <location>
        <begin position="301"/>
        <end position="467"/>
    </location>
</feature>
<dbReference type="PANTHER" id="PTHR46889:SF4">
    <property type="entry name" value="TRANSPOSASE INSO FOR INSERTION SEQUENCE ELEMENT IS911B-RELATED"/>
    <property type="match status" value="1"/>
</dbReference>
<dbReference type="EMBL" id="CP031775">
    <property type="protein sequence ID" value="QDZ93122.1"/>
    <property type="molecule type" value="Genomic_DNA"/>
</dbReference>
<accession>A0A5B8R3Y0</accession>